<evidence type="ECO:0000313" key="1">
    <source>
        <dbReference type="EMBL" id="CAI9112491.1"/>
    </source>
</evidence>
<protein>
    <submittedName>
        <fullName evidence="1">OLC1v1012948C3</fullName>
    </submittedName>
</protein>
<accession>A0AAV1DX22</accession>
<dbReference type="EMBL" id="OX459124">
    <property type="protein sequence ID" value="CAI9112491.1"/>
    <property type="molecule type" value="Genomic_DNA"/>
</dbReference>
<sequence length="78" mass="9143">MDPKYTGEMLRHLDKENELLTVAYKSMSDELHKLQVEEEMLMRKFYEFMSAQGPSKKVPSDDLSVCILVLKSLLCMIW</sequence>
<name>A0AAV1DX22_OLDCO</name>
<dbReference type="PANTHER" id="PTHR37718:SF2">
    <property type="entry name" value="OS03G0205150 PROTEIN"/>
    <property type="match status" value="1"/>
</dbReference>
<evidence type="ECO:0000313" key="2">
    <source>
        <dbReference type="Proteomes" id="UP001161247"/>
    </source>
</evidence>
<dbReference type="Proteomes" id="UP001161247">
    <property type="component" value="Chromosome 7"/>
</dbReference>
<reference evidence="1" key="1">
    <citation type="submission" date="2023-03" db="EMBL/GenBank/DDBJ databases">
        <authorList>
            <person name="Julca I."/>
        </authorList>
    </citation>
    <scope>NUCLEOTIDE SEQUENCE</scope>
</reference>
<organism evidence="1 2">
    <name type="scientific">Oldenlandia corymbosa var. corymbosa</name>
    <dbReference type="NCBI Taxonomy" id="529605"/>
    <lineage>
        <taxon>Eukaryota</taxon>
        <taxon>Viridiplantae</taxon>
        <taxon>Streptophyta</taxon>
        <taxon>Embryophyta</taxon>
        <taxon>Tracheophyta</taxon>
        <taxon>Spermatophyta</taxon>
        <taxon>Magnoliopsida</taxon>
        <taxon>eudicotyledons</taxon>
        <taxon>Gunneridae</taxon>
        <taxon>Pentapetalae</taxon>
        <taxon>asterids</taxon>
        <taxon>lamiids</taxon>
        <taxon>Gentianales</taxon>
        <taxon>Rubiaceae</taxon>
        <taxon>Rubioideae</taxon>
        <taxon>Spermacoceae</taxon>
        <taxon>Hedyotis-Oldenlandia complex</taxon>
        <taxon>Oldenlandia</taxon>
    </lineage>
</organism>
<proteinExistence type="predicted"/>
<keyword evidence="2" id="KW-1185">Reference proteome</keyword>
<gene>
    <name evidence="1" type="ORF">OLC1_LOCUS19684</name>
</gene>
<dbReference type="PANTHER" id="PTHR37718">
    <property type="entry name" value="BNAC03G61340D PROTEIN"/>
    <property type="match status" value="1"/>
</dbReference>
<dbReference type="AlphaFoldDB" id="A0AAV1DX22"/>